<reference evidence="4 5" key="1">
    <citation type="journal article" date="2011" name="Appl. Environ. Microbiol.">
        <title>Methanogenic archaea isolated from Taiwan's Chelungpu fault.</title>
        <authorList>
            <person name="Wu S.Y."/>
            <person name="Lai M.C."/>
        </authorList>
    </citation>
    <scope>NUCLEOTIDE SEQUENCE [LARGE SCALE GENOMIC DNA]</scope>
    <source>
        <strain evidence="4 5">St545Mb</strain>
    </source>
</reference>
<dbReference type="PANTHER" id="PTHR10245:SF15">
    <property type="entry name" value="ENDOTHELIAL DIFFERENTIATION-RELATED FACTOR 1"/>
    <property type="match status" value="1"/>
</dbReference>
<dbReference type="GO" id="GO:0003677">
    <property type="term" value="F:DNA binding"/>
    <property type="evidence" value="ECO:0007669"/>
    <property type="project" value="UniProtKB-KW"/>
</dbReference>
<dbReference type="CDD" id="cd00093">
    <property type="entry name" value="HTH_XRE"/>
    <property type="match status" value="1"/>
</dbReference>
<evidence type="ECO:0000259" key="3">
    <source>
        <dbReference type="PROSITE" id="PS50943"/>
    </source>
</evidence>
<keyword evidence="1" id="KW-0238">DNA-binding</keyword>
<dbReference type="AlphaFoldDB" id="A0AAE3HAL5"/>
<dbReference type="Gene3D" id="1.10.260.40">
    <property type="entry name" value="lambda repressor-like DNA-binding domains"/>
    <property type="match status" value="1"/>
</dbReference>
<proteinExistence type="predicted"/>
<dbReference type="InterPro" id="IPR010982">
    <property type="entry name" value="Lambda_DNA-bd_dom_sf"/>
</dbReference>
<name>A0AAE3HAL5_9EURY</name>
<evidence type="ECO:0000256" key="1">
    <source>
        <dbReference type="ARBA" id="ARBA00023125"/>
    </source>
</evidence>
<evidence type="ECO:0000256" key="2">
    <source>
        <dbReference type="SAM" id="MobiDB-lite"/>
    </source>
</evidence>
<accession>A0AAE3HAL5</accession>
<feature type="region of interest" description="Disordered" evidence="2">
    <location>
        <begin position="37"/>
        <end position="71"/>
    </location>
</feature>
<dbReference type="PROSITE" id="PS50943">
    <property type="entry name" value="HTH_CROC1"/>
    <property type="match status" value="1"/>
</dbReference>
<evidence type="ECO:0000313" key="5">
    <source>
        <dbReference type="Proteomes" id="UP001206983"/>
    </source>
</evidence>
<evidence type="ECO:0000313" key="4">
    <source>
        <dbReference type="EMBL" id="MCQ6962589.1"/>
    </source>
</evidence>
<dbReference type="InterPro" id="IPR001387">
    <property type="entry name" value="Cro/C1-type_HTH"/>
</dbReference>
<dbReference type="SMART" id="SM00530">
    <property type="entry name" value="HTH_XRE"/>
    <property type="match status" value="1"/>
</dbReference>
<comment type="caution">
    <text evidence="4">The sequence shown here is derived from an EMBL/GenBank/DDBJ whole genome shotgun (WGS) entry which is preliminary data.</text>
</comment>
<dbReference type="Proteomes" id="UP001206983">
    <property type="component" value="Unassembled WGS sequence"/>
</dbReference>
<feature type="domain" description="HTH cro/C1-type" evidence="3">
    <location>
        <begin position="83"/>
        <end position="137"/>
    </location>
</feature>
<organism evidence="4 5">
    <name type="scientific">Methanolobus chelungpuianus</name>
    <dbReference type="NCBI Taxonomy" id="502115"/>
    <lineage>
        <taxon>Archaea</taxon>
        <taxon>Methanobacteriati</taxon>
        <taxon>Methanobacteriota</taxon>
        <taxon>Stenosarchaea group</taxon>
        <taxon>Methanomicrobia</taxon>
        <taxon>Methanosarcinales</taxon>
        <taxon>Methanosarcinaceae</taxon>
        <taxon>Methanolobus</taxon>
    </lineage>
</organism>
<dbReference type="NCBIfam" id="TIGR00270">
    <property type="entry name" value="multiprotein bridging factor aMBF1"/>
    <property type="match status" value="1"/>
</dbReference>
<dbReference type="InterPro" id="IPR004451">
    <property type="entry name" value="MJ0586"/>
</dbReference>
<dbReference type="SUPFAM" id="SSF47413">
    <property type="entry name" value="lambda repressor-like DNA-binding domains"/>
    <property type="match status" value="1"/>
</dbReference>
<dbReference type="PANTHER" id="PTHR10245">
    <property type="entry name" value="ENDOTHELIAL DIFFERENTIATION-RELATED FACTOR 1 MULTIPROTEIN BRIDGING FACTOR 1"/>
    <property type="match status" value="1"/>
</dbReference>
<dbReference type="Pfam" id="PF01381">
    <property type="entry name" value="HTH_3"/>
    <property type="match status" value="1"/>
</dbReference>
<sequence>MQCEICGADIKGPSSKISIDGSELTVCPRCSQYGKNVEKRAPTPRKVSPVAPVTQRRSSGNRPAGKRFEPMGSELVDDYDHIIREAREKKQLSHEELASRIKEKAALIKKLERGEIVPEEDVRKKLERELDIKLTERSGDDDWSGERLNKGTTLGDIVTIKKK</sequence>
<protein>
    <submittedName>
        <fullName evidence="4">XRE family transcriptional regulator</fullName>
    </submittedName>
</protein>
<keyword evidence="5" id="KW-1185">Reference proteome</keyword>
<dbReference type="RefSeq" id="WP_256622389.1">
    <property type="nucleotide sequence ID" value="NZ_JTEO01000004.1"/>
</dbReference>
<dbReference type="EMBL" id="JTEO01000004">
    <property type="protein sequence ID" value="MCQ6962589.1"/>
    <property type="molecule type" value="Genomic_DNA"/>
</dbReference>
<gene>
    <name evidence="4" type="ORF">PV02_05495</name>
</gene>